<feature type="compositionally biased region" description="Basic and acidic residues" evidence="1">
    <location>
        <begin position="7"/>
        <end position="17"/>
    </location>
</feature>
<accession>A0A512DRT9</accession>
<evidence type="ECO:0000256" key="1">
    <source>
        <dbReference type="SAM" id="MobiDB-lite"/>
    </source>
</evidence>
<reference evidence="2 3" key="1">
    <citation type="submission" date="2019-07" db="EMBL/GenBank/DDBJ databases">
        <title>Whole genome shotgun sequence of Skermanella aerolata NBRC 106429.</title>
        <authorList>
            <person name="Hosoyama A."/>
            <person name="Uohara A."/>
            <person name="Ohji S."/>
            <person name="Ichikawa N."/>
        </authorList>
    </citation>
    <scope>NUCLEOTIDE SEQUENCE [LARGE SCALE GENOMIC DNA]</scope>
    <source>
        <strain evidence="2 3">NBRC 106429</strain>
    </source>
</reference>
<name>A0A512DRT9_9PROT</name>
<comment type="caution">
    <text evidence="2">The sequence shown here is derived from an EMBL/GenBank/DDBJ whole genome shotgun (WGS) entry which is preliminary data.</text>
</comment>
<dbReference type="EMBL" id="BJYZ01000014">
    <property type="protein sequence ID" value="GEO39145.1"/>
    <property type="molecule type" value="Genomic_DNA"/>
</dbReference>
<organism evidence="2 3">
    <name type="scientific">Skermanella aerolata</name>
    <dbReference type="NCBI Taxonomy" id="393310"/>
    <lineage>
        <taxon>Bacteria</taxon>
        <taxon>Pseudomonadati</taxon>
        <taxon>Pseudomonadota</taxon>
        <taxon>Alphaproteobacteria</taxon>
        <taxon>Rhodospirillales</taxon>
        <taxon>Azospirillaceae</taxon>
        <taxon>Skermanella</taxon>
    </lineage>
</organism>
<dbReference type="Proteomes" id="UP000321523">
    <property type="component" value="Unassembled WGS sequence"/>
</dbReference>
<gene>
    <name evidence="2" type="ORF">SAE02_32930</name>
</gene>
<protein>
    <submittedName>
        <fullName evidence="2">Uncharacterized protein</fullName>
    </submittedName>
</protein>
<proteinExistence type="predicted"/>
<feature type="region of interest" description="Disordered" evidence="1">
    <location>
        <begin position="1"/>
        <end position="20"/>
    </location>
</feature>
<dbReference type="AlphaFoldDB" id="A0A512DRT9"/>
<sequence length="100" mass="11097">MKRWTRRERNDDPKAPELSDLAVQRQYGADRSKGVIHPLAKAVYGGLRLIWIASRCNVAPQRRHFGVDASNSTRGAVATKALCLVYNSQFVFPGLSLGLT</sequence>
<evidence type="ECO:0000313" key="3">
    <source>
        <dbReference type="Proteomes" id="UP000321523"/>
    </source>
</evidence>
<evidence type="ECO:0000313" key="2">
    <source>
        <dbReference type="EMBL" id="GEO39145.1"/>
    </source>
</evidence>
<keyword evidence="3" id="KW-1185">Reference proteome</keyword>